<gene>
    <name evidence="1" type="ORF">A5886_001841</name>
</gene>
<comment type="caution">
    <text evidence="1">The sequence shown here is derived from an EMBL/GenBank/DDBJ whole genome shotgun (WGS) entry which is preliminary data.</text>
</comment>
<dbReference type="STRING" id="1834191.A5886_001841"/>
<protein>
    <submittedName>
        <fullName evidence="1">Uncharacterized protein</fullName>
    </submittedName>
</protein>
<proteinExistence type="predicted"/>
<accession>A0A242A730</accession>
<dbReference type="Proteomes" id="UP000195043">
    <property type="component" value="Unassembled WGS sequence"/>
</dbReference>
<keyword evidence="2" id="KW-1185">Reference proteome</keyword>
<name>A0A242A730_9ENTE</name>
<evidence type="ECO:0000313" key="1">
    <source>
        <dbReference type="EMBL" id="OTN76762.1"/>
    </source>
</evidence>
<dbReference type="AlphaFoldDB" id="A0A242A730"/>
<reference evidence="1 2" key="1">
    <citation type="submission" date="2017-05" db="EMBL/GenBank/DDBJ databases">
        <title>The Genome Sequence of Enterococcus sp. 8G7_MSG3316.</title>
        <authorList>
            <consortium name="The Broad Institute Genomics Platform"/>
            <consortium name="The Broad Institute Genomic Center for Infectious Diseases"/>
            <person name="Earl A."/>
            <person name="Manson A."/>
            <person name="Schwartman J."/>
            <person name="Gilmore M."/>
            <person name="Abouelleil A."/>
            <person name="Cao P."/>
            <person name="Chapman S."/>
            <person name="Cusick C."/>
            <person name="Shea T."/>
            <person name="Young S."/>
            <person name="Neafsey D."/>
            <person name="Nusbaum C."/>
            <person name="Birren B."/>
        </authorList>
    </citation>
    <scope>NUCLEOTIDE SEQUENCE [LARGE SCALE GENOMIC DNA]</scope>
    <source>
        <strain evidence="1 2">8G7_MSG3316</strain>
    </source>
</reference>
<sequence>MLDNAIIKYSCRLMDRRMAIGMTAVNQHRKLTDAEKAELEWSRLKMELIKDVQTLRREREINA</sequence>
<organism evidence="1 2">
    <name type="scientific">Candidatus Enterococcus testudinis</name>
    <dbReference type="NCBI Taxonomy" id="1834191"/>
    <lineage>
        <taxon>Bacteria</taxon>
        <taxon>Bacillati</taxon>
        <taxon>Bacillota</taxon>
        <taxon>Bacilli</taxon>
        <taxon>Lactobacillales</taxon>
        <taxon>Enterococcaceae</taxon>
        <taxon>Enterococcus</taxon>
    </lineage>
</organism>
<evidence type="ECO:0000313" key="2">
    <source>
        <dbReference type="Proteomes" id="UP000195043"/>
    </source>
</evidence>
<dbReference type="EMBL" id="NGKU01000001">
    <property type="protein sequence ID" value="OTN76762.1"/>
    <property type="molecule type" value="Genomic_DNA"/>
</dbReference>